<dbReference type="InterPro" id="IPR029479">
    <property type="entry name" value="Nitroreductase"/>
</dbReference>
<organism evidence="4 5">
    <name type="scientific">Nocardiopsis akebiae</name>
    <dbReference type="NCBI Taxonomy" id="2831968"/>
    <lineage>
        <taxon>Bacteria</taxon>
        <taxon>Bacillati</taxon>
        <taxon>Actinomycetota</taxon>
        <taxon>Actinomycetes</taxon>
        <taxon>Streptosporangiales</taxon>
        <taxon>Nocardiopsidaceae</taxon>
        <taxon>Nocardiopsis</taxon>
    </lineage>
</organism>
<gene>
    <name evidence="4" type="ORF">KGD83_19825</name>
</gene>
<dbReference type="Pfam" id="PF00881">
    <property type="entry name" value="Nitroreductase"/>
    <property type="match status" value="2"/>
</dbReference>
<evidence type="ECO:0000313" key="5">
    <source>
        <dbReference type="Proteomes" id="UP000678016"/>
    </source>
</evidence>
<proteinExistence type="inferred from homology"/>
<sequence>MDTGSSEPDANPCPSQRSPHALQTLTTRRAVRAFTDRPVDDSLLEPMLDAMLAAPSASNKQAWAFVAVRERRRLRLLRAFAPGIIELPPLVVAACFDRSRAVGGSGGSTDSGDSWDEGMLCVAMAVENLLLAAHCLGLGGCPSGSFRRGPVRRLLGLPDHLEPLLLVPIGHPARPLAPAPRRDRNEVVGHERWGT</sequence>
<dbReference type="PANTHER" id="PTHR43673:SF10">
    <property type="entry name" value="NADH DEHYDROGENASE_NAD(P)H NITROREDUCTASE XCC3605-RELATED"/>
    <property type="match status" value="1"/>
</dbReference>
<dbReference type="SUPFAM" id="SSF55469">
    <property type="entry name" value="FMN-dependent nitroreductase-like"/>
    <property type="match status" value="1"/>
</dbReference>
<keyword evidence="5" id="KW-1185">Reference proteome</keyword>
<name>A0ABX8C379_9ACTN</name>
<feature type="domain" description="Nitroreductase" evidence="3">
    <location>
        <begin position="26"/>
        <end position="85"/>
    </location>
</feature>
<reference evidence="5" key="1">
    <citation type="submission" date="2021-05" db="EMBL/GenBank/DDBJ databases">
        <title>Direct Submission.</title>
        <authorList>
            <person name="Li K."/>
            <person name="Gao J."/>
        </authorList>
    </citation>
    <scope>NUCLEOTIDE SEQUENCE [LARGE SCALE GENOMIC DNA]</scope>
    <source>
        <strain evidence="5">HDS12</strain>
    </source>
</reference>
<dbReference type="InterPro" id="IPR000415">
    <property type="entry name" value="Nitroreductase-like"/>
</dbReference>
<evidence type="ECO:0000259" key="3">
    <source>
        <dbReference type="Pfam" id="PF00881"/>
    </source>
</evidence>
<evidence type="ECO:0000313" key="4">
    <source>
        <dbReference type="EMBL" id="QUX27546.1"/>
    </source>
</evidence>
<dbReference type="PANTHER" id="PTHR43673">
    <property type="entry name" value="NAD(P)H NITROREDUCTASE YDGI-RELATED"/>
    <property type="match status" value="1"/>
</dbReference>
<comment type="similarity">
    <text evidence="1">Belongs to the nitroreductase family.</text>
</comment>
<dbReference type="CDD" id="cd02062">
    <property type="entry name" value="Nitro_FMN_reductase"/>
    <property type="match status" value="1"/>
</dbReference>
<keyword evidence="2" id="KW-0560">Oxidoreductase</keyword>
<dbReference type="Proteomes" id="UP000678016">
    <property type="component" value="Chromosome"/>
</dbReference>
<dbReference type="EMBL" id="CP074132">
    <property type="protein sequence ID" value="QUX27546.1"/>
    <property type="molecule type" value="Genomic_DNA"/>
</dbReference>
<evidence type="ECO:0000256" key="2">
    <source>
        <dbReference type="ARBA" id="ARBA00023002"/>
    </source>
</evidence>
<protein>
    <submittedName>
        <fullName evidence="4">Nitroreductase family protein</fullName>
    </submittedName>
</protein>
<accession>A0ABX8C379</accession>
<feature type="domain" description="Nitroreductase" evidence="3">
    <location>
        <begin position="113"/>
        <end position="171"/>
    </location>
</feature>
<dbReference type="Gene3D" id="3.40.109.10">
    <property type="entry name" value="NADH Oxidase"/>
    <property type="match status" value="1"/>
</dbReference>
<evidence type="ECO:0000256" key="1">
    <source>
        <dbReference type="ARBA" id="ARBA00007118"/>
    </source>
</evidence>